<evidence type="ECO:0000313" key="2">
    <source>
        <dbReference type="EMBL" id="KAK2162684.1"/>
    </source>
</evidence>
<protein>
    <submittedName>
        <fullName evidence="2">Uncharacterized protein</fullName>
    </submittedName>
</protein>
<proteinExistence type="predicted"/>
<keyword evidence="1" id="KW-0812">Transmembrane</keyword>
<sequence length="100" mass="11400">MQLGRVRSRLRMLYDLIKGVVTIAVCVSFTLALFTLVKVIRCVAYLTYVDRVKGPFDIALNLGSTTLTISPNFLNLTNLAPRLRTVSSWSYQHFVTWKMD</sequence>
<keyword evidence="1" id="KW-0472">Membrane</keyword>
<keyword evidence="3" id="KW-1185">Reference proteome</keyword>
<organism evidence="2 3">
    <name type="scientific">Paralvinella palmiformis</name>
    <dbReference type="NCBI Taxonomy" id="53620"/>
    <lineage>
        <taxon>Eukaryota</taxon>
        <taxon>Metazoa</taxon>
        <taxon>Spiralia</taxon>
        <taxon>Lophotrochozoa</taxon>
        <taxon>Annelida</taxon>
        <taxon>Polychaeta</taxon>
        <taxon>Sedentaria</taxon>
        <taxon>Canalipalpata</taxon>
        <taxon>Terebellida</taxon>
        <taxon>Terebelliformia</taxon>
        <taxon>Alvinellidae</taxon>
        <taxon>Paralvinella</taxon>
    </lineage>
</organism>
<comment type="caution">
    <text evidence="2">The sequence shown here is derived from an EMBL/GenBank/DDBJ whole genome shotgun (WGS) entry which is preliminary data.</text>
</comment>
<keyword evidence="1" id="KW-1133">Transmembrane helix</keyword>
<dbReference type="EMBL" id="JAODUP010000093">
    <property type="protein sequence ID" value="KAK2162684.1"/>
    <property type="molecule type" value="Genomic_DNA"/>
</dbReference>
<gene>
    <name evidence="2" type="ORF">LSH36_93g01045</name>
</gene>
<reference evidence="2" key="1">
    <citation type="journal article" date="2023" name="Mol. Biol. Evol.">
        <title>Third-Generation Sequencing Reveals the Adaptive Role of the Epigenome in Three Deep-Sea Polychaetes.</title>
        <authorList>
            <person name="Perez M."/>
            <person name="Aroh O."/>
            <person name="Sun Y."/>
            <person name="Lan Y."/>
            <person name="Juniper S.K."/>
            <person name="Young C.R."/>
            <person name="Angers B."/>
            <person name="Qian P.Y."/>
        </authorList>
    </citation>
    <scope>NUCLEOTIDE SEQUENCE</scope>
    <source>
        <strain evidence="2">P08H-3</strain>
    </source>
</reference>
<evidence type="ECO:0000256" key="1">
    <source>
        <dbReference type="SAM" id="Phobius"/>
    </source>
</evidence>
<dbReference type="AlphaFoldDB" id="A0AAD9NCZ9"/>
<dbReference type="Proteomes" id="UP001208570">
    <property type="component" value="Unassembled WGS sequence"/>
</dbReference>
<name>A0AAD9NCZ9_9ANNE</name>
<accession>A0AAD9NCZ9</accession>
<evidence type="ECO:0000313" key="3">
    <source>
        <dbReference type="Proteomes" id="UP001208570"/>
    </source>
</evidence>
<feature type="transmembrane region" description="Helical" evidence="1">
    <location>
        <begin position="12"/>
        <end position="37"/>
    </location>
</feature>